<feature type="transmembrane region" description="Helical" evidence="1">
    <location>
        <begin position="31"/>
        <end position="48"/>
    </location>
</feature>
<dbReference type="AlphaFoldDB" id="A0A061J675"/>
<dbReference type="EMBL" id="AUPL01001890">
    <property type="protein sequence ID" value="ESL10379.1"/>
    <property type="molecule type" value="Genomic_DNA"/>
</dbReference>
<dbReference type="Gene3D" id="1.20.58.690">
    <property type="match status" value="1"/>
</dbReference>
<gene>
    <name evidence="3" type="ORF">TRSC58_01890</name>
</gene>
<evidence type="ECO:0000313" key="4">
    <source>
        <dbReference type="Proteomes" id="UP000031737"/>
    </source>
</evidence>
<keyword evidence="1" id="KW-1133">Transmembrane helix</keyword>
<sequence>MLRRTSRRFVSAKQFFGTEGQPIEPYTAKSIFLFGFIASIAFLSVFSVKETKKAGPLEMPDELEAEKRRKNDPRRPPWPLLHQRVVLLREGKAPHDDLPLLWEQTRHYYPADWLVPLEVTQVLKYTSGAYLQNYVADPDQLRKDVLMQLLNVKYGRVRDPNGGRINRDVEEIISMAIEDLENMDLSPSADAALVPTHT</sequence>
<name>A0A061J675_TRYRA</name>
<keyword evidence="1" id="KW-0472">Membrane</keyword>
<dbReference type="VEuPathDB" id="TriTrypDB:TRSC58_01890"/>
<evidence type="ECO:0000256" key="1">
    <source>
        <dbReference type="SAM" id="Phobius"/>
    </source>
</evidence>
<proteinExistence type="predicted"/>
<evidence type="ECO:0000259" key="2">
    <source>
        <dbReference type="Pfam" id="PF18529"/>
    </source>
</evidence>
<comment type="caution">
    <text evidence="3">The sequence shown here is derived from an EMBL/GenBank/DDBJ whole genome shotgun (WGS) entry which is preliminary data.</text>
</comment>
<feature type="domain" description="Mitochondrial membrane-anchored protein" evidence="2">
    <location>
        <begin position="47"/>
        <end position="198"/>
    </location>
</feature>
<protein>
    <recommendedName>
        <fullName evidence="2">Mitochondrial membrane-anchored protein domain-containing protein</fullName>
    </recommendedName>
</protein>
<reference evidence="3 4" key="1">
    <citation type="submission" date="2013-07" db="EMBL/GenBank/DDBJ databases">
        <authorList>
            <person name="Stoco P.H."/>
            <person name="Wagner G."/>
            <person name="Gerber A."/>
            <person name="Zaha A."/>
            <person name="Thompson C."/>
            <person name="Bartholomeu D.C."/>
            <person name="Luckemeyer D.D."/>
            <person name="Bahia D."/>
            <person name="Loreto E."/>
            <person name="Prestes E.B."/>
            <person name="Lima F.M."/>
            <person name="Rodrigues-Luiz G."/>
            <person name="Vallejo G.A."/>
            <person name="Filho J.F."/>
            <person name="Monteiro K.M."/>
            <person name="Tyler K.M."/>
            <person name="de Almeida L.G."/>
            <person name="Ortiz M.F."/>
            <person name="Siervo M.A."/>
            <person name="de Moraes M.H."/>
            <person name="Cunha O.L."/>
            <person name="Mendonca-Neto R."/>
            <person name="Silva R."/>
            <person name="Teixeira S.M."/>
            <person name="Murta S.M."/>
            <person name="Sincero T.C."/>
            <person name="Mendes T.A."/>
            <person name="Urmenyi T.P."/>
            <person name="Silva V.G."/>
            <person name="da Rocha W.D."/>
            <person name="Andersson B."/>
            <person name="Romanha A.J."/>
            <person name="Steindel M."/>
            <person name="de Vasconcelos A.T."/>
            <person name="Grisard E.C."/>
        </authorList>
    </citation>
    <scope>NUCLEOTIDE SEQUENCE [LARGE SCALE GENOMIC DNA]</scope>
    <source>
        <strain evidence="3 4">SC58</strain>
    </source>
</reference>
<dbReference type="InterPro" id="IPR040571">
    <property type="entry name" value="MIX"/>
</dbReference>
<keyword evidence="1" id="KW-0812">Transmembrane</keyword>
<keyword evidence="4" id="KW-1185">Reference proteome</keyword>
<dbReference type="Proteomes" id="UP000031737">
    <property type="component" value="Unassembled WGS sequence"/>
</dbReference>
<evidence type="ECO:0000313" key="3">
    <source>
        <dbReference type="EMBL" id="ESL10379.1"/>
    </source>
</evidence>
<dbReference type="Pfam" id="PF18529">
    <property type="entry name" value="MIX"/>
    <property type="match status" value="1"/>
</dbReference>
<organism evidence="3 4">
    <name type="scientific">Trypanosoma rangeli SC58</name>
    <dbReference type="NCBI Taxonomy" id="429131"/>
    <lineage>
        <taxon>Eukaryota</taxon>
        <taxon>Discoba</taxon>
        <taxon>Euglenozoa</taxon>
        <taxon>Kinetoplastea</taxon>
        <taxon>Metakinetoplastina</taxon>
        <taxon>Trypanosomatida</taxon>
        <taxon>Trypanosomatidae</taxon>
        <taxon>Trypanosoma</taxon>
        <taxon>Herpetosoma</taxon>
    </lineage>
</organism>
<dbReference type="OrthoDB" id="268637at2759"/>
<accession>A0A061J675</accession>